<dbReference type="EMBL" id="DS268201">
    <property type="protein sequence ID" value="KMU81460.1"/>
    <property type="molecule type" value="Genomic_DNA"/>
</dbReference>
<evidence type="ECO:0000313" key="2">
    <source>
        <dbReference type="Proteomes" id="UP000054559"/>
    </source>
</evidence>
<name>A0A0J8RAJ5_COCIT</name>
<sequence length="167" mass="18718">MAVIGHIKVCAEASFQPLQLAWEHIHFDGASADKHGAASMPVCDRLLGVERWMLALSYPPEFSPLTGRAQSTCATTTCIRKGNKDCPSESTRVKKPHSRIDVVLAAWKVVRKILLPDDCRRIVMRKPLCGPQLDHVHYFAERTHPKTSPASIEHYHTVTESRLGLER</sequence>
<accession>A0A0J8RAJ5</accession>
<organism evidence="1 2">
    <name type="scientific">Coccidioides immitis RMSCC 3703</name>
    <dbReference type="NCBI Taxonomy" id="454286"/>
    <lineage>
        <taxon>Eukaryota</taxon>
        <taxon>Fungi</taxon>
        <taxon>Dikarya</taxon>
        <taxon>Ascomycota</taxon>
        <taxon>Pezizomycotina</taxon>
        <taxon>Eurotiomycetes</taxon>
        <taxon>Eurotiomycetidae</taxon>
        <taxon>Onygenales</taxon>
        <taxon>Onygenaceae</taxon>
        <taxon>Coccidioides</taxon>
    </lineage>
</organism>
<evidence type="ECO:0000313" key="1">
    <source>
        <dbReference type="EMBL" id="KMU81460.1"/>
    </source>
</evidence>
<reference evidence="2" key="1">
    <citation type="journal article" date="2010" name="Genome Res.">
        <title>Population genomic sequencing of Coccidioides fungi reveals recent hybridization and transposon control.</title>
        <authorList>
            <person name="Neafsey D.E."/>
            <person name="Barker B.M."/>
            <person name="Sharpton T.J."/>
            <person name="Stajich J.E."/>
            <person name="Park D.J."/>
            <person name="Whiston E."/>
            <person name="Hung C.-Y."/>
            <person name="McMahan C."/>
            <person name="White J."/>
            <person name="Sykes S."/>
            <person name="Heiman D."/>
            <person name="Young S."/>
            <person name="Zeng Q."/>
            <person name="Abouelleil A."/>
            <person name="Aftuck L."/>
            <person name="Bessette D."/>
            <person name="Brown A."/>
            <person name="FitzGerald M."/>
            <person name="Lui A."/>
            <person name="Macdonald J.P."/>
            <person name="Priest M."/>
            <person name="Orbach M.J."/>
            <person name="Galgiani J.N."/>
            <person name="Kirkland T.N."/>
            <person name="Cole G.T."/>
            <person name="Birren B.W."/>
            <person name="Henn M.R."/>
            <person name="Taylor J.W."/>
            <person name="Rounsley S.D."/>
        </authorList>
    </citation>
    <scope>NUCLEOTIDE SEQUENCE [LARGE SCALE GENOMIC DNA]</scope>
    <source>
        <strain evidence="2">RMSCC 3703</strain>
    </source>
</reference>
<proteinExistence type="predicted"/>
<dbReference type="Proteomes" id="UP000054559">
    <property type="component" value="Unassembled WGS sequence"/>
</dbReference>
<protein>
    <submittedName>
        <fullName evidence="1">Uncharacterized protein</fullName>
    </submittedName>
</protein>
<gene>
    <name evidence="1" type="ORF">CISG_09031</name>
</gene>
<dbReference type="AlphaFoldDB" id="A0A0J8RAJ5"/>